<evidence type="ECO:0000313" key="2">
    <source>
        <dbReference type="Proteomes" id="UP000094844"/>
    </source>
</evidence>
<name>A0A1C6YVS0_HAFAL</name>
<dbReference type="AlphaFoldDB" id="A0A1C6YVS0"/>
<gene>
    <name evidence="1" type="ORF">BN1044_00420</name>
</gene>
<dbReference type="Proteomes" id="UP000094844">
    <property type="component" value="Unassembled WGS sequence"/>
</dbReference>
<reference evidence="1 2" key="1">
    <citation type="submission" date="2016-09" db="EMBL/GenBank/DDBJ databases">
        <authorList>
            <person name="Capua I."/>
            <person name="De Benedictis P."/>
            <person name="Joannis T."/>
            <person name="Lombin L.H."/>
            <person name="Cattoli G."/>
        </authorList>
    </citation>
    <scope>NUCLEOTIDE SEQUENCE [LARGE SCALE GENOMIC DNA]</scope>
    <source>
        <strain evidence="1 2">GB001</strain>
    </source>
</reference>
<evidence type="ECO:0000313" key="1">
    <source>
        <dbReference type="EMBL" id="SCM50970.1"/>
    </source>
</evidence>
<sequence>MHEKEIEQLINGLKRSRDGFTHRHGKTPEQAIGKRMTKRDRELMDVFRNR</sequence>
<organism evidence="1 2">
    <name type="scientific">Hafnia alvei</name>
    <dbReference type="NCBI Taxonomy" id="569"/>
    <lineage>
        <taxon>Bacteria</taxon>
        <taxon>Pseudomonadati</taxon>
        <taxon>Pseudomonadota</taxon>
        <taxon>Gammaproteobacteria</taxon>
        <taxon>Enterobacterales</taxon>
        <taxon>Hafniaceae</taxon>
        <taxon>Hafnia</taxon>
    </lineage>
</organism>
<accession>A0A1C6YVS0</accession>
<proteinExistence type="predicted"/>
<dbReference type="EMBL" id="FMIQ01000006">
    <property type="protein sequence ID" value="SCM50970.1"/>
    <property type="molecule type" value="Genomic_DNA"/>
</dbReference>
<protein>
    <submittedName>
        <fullName evidence="1">Uncharacterized protein</fullName>
    </submittedName>
</protein>